<dbReference type="GO" id="GO:0009294">
    <property type="term" value="P:DNA-mediated transformation"/>
    <property type="evidence" value="ECO:0007669"/>
    <property type="project" value="InterPro"/>
</dbReference>
<evidence type="ECO:0000259" key="2">
    <source>
        <dbReference type="Pfam" id="PF02481"/>
    </source>
</evidence>
<sequence>MICLHDSPHVSRPLLKRLLRLDDQLLLPFSCSSKELAHILQIPVARSTSIIQHINDPNIMKKLDKYQQNISLLTWFDHGYPSLLRSIPDPPLVLYFKGDHTLLNAPLSLSVIGTRKPSPYAFTAMKAVLLPIIRSRCTIVSGMAKGIDQYAHTLASEHQGRTIAVLGSGFQHIYPTNDLTLYDRLVREHLVISEYPPDRPPKKYHFPERNRIISGLTPATFVIEARVKSGTLITVDQALEQGRDVYALPGPAGSPTSEGCHKMINEGAKLVHTYHDILEDWLEKFE</sequence>
<dbReference type="KEGG" id="hli:HLI_01740"/>
<dbReference type="NCBIfam" id="TIGR00732">
    <property type="entry name" value="dprA"/>
    <property type="match status" value="1"/>
</dbReference>
<dbReference type="Proteomes" id="UP000287756">
    <property type="component" value="Chromosome"/>
</dbReference>
<dbReference type="PANTHER" id="PTHR43022:SF1">
    <property type="entry name" value="PROTEIN SMF"/>
    <property type="match status" value="1"/>
</dbReference>
<dbReference type="InterPro" id="IPR003488">
    <property type="entry name" value="DprA"/>
</dbReference>
<dbReference type="EMBL" id="CP026118">
    <property type="protein sequence ID" value="QAS54532.1"/>
    <property type="molecule type" value="Genomic_DNA"/>
</dbReference>
<evidence type="ECO:0000313" key="3">
    <source>
        <dbReference type="EMBL" id="QAS54532.1"/>
    </source>
</evidence>
<dbReference type="PANTHER" id="PTHR43022">
    <property type="entry name" value="PROTEIN SMF"/>
    <property type="match status" value="1"/>
</dbReference>
<dbReference type="AlphaFoldDB" id="A0A410MIG9"/>
<dbReference type="OrthoDB" id="9785707at2"/>
<dbReference type="Pfam" id="PF02481">
    <property type="entry name" value="DNA_processg_A"/>
    <property type="match status" value="1"/>
</dbReference>
<gene>
    <name evidence="3" type="primary">dprA</name>
    <name evidence="3" type="ORF">HLI_01740</name>
</gene>
<feature type="domain" description="Smf/DprA SLOG" evidence="2">
    <location>
        <begin position="72"/>
        <end position="280"/>
    </location>
</feature>
<organism evidence="3 4">
    <name type="scientific">Halobacillus litoralis</name>
    <dbReference type="NCBI Taxonomy" id="45668"/>
    <lineage>
        <taxon>Bacteria</taxon>
        <taxon>Bacillati</taxon>
        <taxon>Bacillota</taxon>
        <taxon>Bacilli</taxon>
        <taxon>Bacillales</taxon>
        <taxon>Bacillaceae</taxon>
        <taxon>Halobacillus</taxon>
    </lineage>
</organism>
<protein>
    <submittedName>
        <fullName evidence="3">DNA-protecting protein DprA</fullName>
    </submittedName>
</protein>
<name>A0A410MIG9_9BACI</name>
<evidence type="ECO:0000313" key="4">
    <source>
        <dbReference type="Proteomes" id="UP000287756"/>
    </source>
</evidence>
<dbReference type="InterPro" id="IPR057666">
    <property type="entry name" value="DrpA_SLOG"/>
</dbReference>
<comment type="similarity">
    <text evidence="1">Belongs to the DprA/Smf family.</text>
</comment>
<dbReference type="Gene3D" id="3.40.50.450">
    <property type="match status" value="1"/>
</dbReference>
<accession>A0A410MIG9</accession>
<reference evidence="3 4" key="1">
    <citation type="submission" date="2018-01" db="EMBL/GenBank/DDBJ databases">
        <title>The whole genome sequencing and assembly of Halobacillus litoralis ERB031 strain.</title>
        <authorList>
            <person name="Lee S.-J."/>
            <person name="Park M.-K."/>
            <person name="Kim J.-Y."/>
            <person name="Lee Y.-J."/>
            <person name="Yi H."/>
            <person name="Bahn Y.-S."/>
            <person name="Kim J.F."/>
            <person name="Lee D.-W."/>
        </authorList>
    </citation>
    <scope>NUCLEOTIDE SEQUENCE [LARGE SCALE GENOMIC DNA]</scope>
    <source>
        <strain evidence="3 4">ERB 031</strain>
    </source>
</reference>
<proteinExistence type="inferred from homology"/>
<evidence type="ECO:0000256" key="1">
    <source>
        <dbReference type="ARBA" id="ARBA00006525"/>
    </source>
</evidence>
<dbReference type="SUPFAM" id="SSF102405">
    <property type="entry name" value="MCP/YpsA-like"/>
    <property type="match status" value="1"/>
</dbReference>